<evidence type="ECO:0000256" key="8">
    <source>
        <dbReference type="ARBA" id="ARBA00023212"/>
    </source>
</evidence>
<evidence type="ECO:0008006" key="13">
    <source>
        <dbReference type="Google" id="ProtNLM"/>
    </source>
</evidence>
<comment type="similarity">
    <text evidence="2">Belongs to the HAUS1 family.</text>
</comment>
<evidence type="ECO:0000256" key="6">
    <source>
        <dbReference type="ARBA" id="ARBA00022776"/>
    </source>
</evidence>
<evidence type="ECO:0000313" key="12">
    <source>
        <dbReference type="Proteomes" id="UP000756346"/>
    </source>
</evidence>
<dbReference type="Proteomes" id="UP000756346">
    <property type="component" value="Unassembled WGS sequence"/>
</dbReference>
<accession>A0A9P9BM96</accession>
<dbReference type="GO" id="GO:0005874">
    <property type="term" value="C:microtubule"/>
    <property type="evidence" value="ECO:0007669"/>
    <property type="project" value="UniProtKB-KW"/>
</dbReference>
<dbReference type="RefSeq" id="XP_046011666.1">
    <property type="nucleotide sequence ID" value="XM_046150078.1"/>
</dbReference>
<evidence type="ECO:0000256" key="5">
    <source>
        <dbReference type="ARBA" id="ARBA00022701"/>
    </source>
</evidence>
<evidence type="ECO:0000256" key="7">
    <source>
        <dbReference type="ARBA" id="ARBA00023054"/>
    </source>
</evidence>
<sequence>MAHRRLQQEHALQNQPPIFSPSVARAAASTAKDWAYVDSWLKQKYSTTAVPPFERNAETLRMLLALVAANEAADEDRDQLARAEEAALQEVRSATAAKETVVEDLLCAIEDNLTKEGRAALDSMAGMAVELGVAAGSDHPNTESGITPELLAARFIELQASAVEVDRATARVEVLHEYVRHETARLAELMGSMHGQHVTGSADENETNVYALDPEMARLNTDTHIKITKMEGQLPQLEQQVTALNKMSQMPTVTVDEVKEDEDEYLRVLARKKDLDAQLKAFAGLPPDVDAARAELENLRNELRSLTDRRDNNFERLVERESPAKPRRRMP</sequence>
<evidence type="ECO:0000313" key="11">
    <source>
        <dbReference type="EMBL" id="KAH7029378.1"/>
    </source>
</evidence>
<protein>
    <recommendedName>
        <fullName evidence="13">HAUS augmin-like complex subunit 1</fullName>
    </recommendedName>
</protein>
<dbReference type="GO" id="GO:0070652">
    <property type="term" value="C:HAUS complex"/>
    <property type="evidence" value="ECO:0007669"/>
    <property type="project" value="InterPro"/>
</dbReference>
<evidence type="ECO:0000256" key="1">
    <source>
        <dbReference type="ARBA" id="ARBA00004186"/>
    </source>
</evidence>
<comment type="subcellular location">
    <subcellularLocation>
        <location evidence="1">Cytoplasm</location>
        <location evidence="1">Cytoskeleton</location>
        <location evidence="1">Spindle</location>
    </subcellularLocation>
</comment>
<organism evidence="11 12">
    <name type="scientific">Microdochium trichocladiopsis</name>
    <dbReference type="NCBI Taxonomy" id="1682393"/>
    <lineage>
        <taxon>Eukaryota</taxon>
        <taxon>Fungi</taxon>
        <taxon>Dikarya</taxon>
        <taxon>Ascomycota</taxon>
        <taxon>Pezizomycotina</taxon>
        <taxon>Sordariomycetes</taxon>
        <taxon>Xylariomycetidae</taxon>
        <taxon>Xylariales</taxon>
        <taxon>Microdochiaceae</taxon>
        <taxon>Microdochium</taxon>
    </lineage>
</organism>
<keyword evidence="3" id="KW-0963">Cytoplasm</keyword>
<evidence type="ECO:0000256" key="4">
    <source>
        <dbReference type="ARBA" id="ARBA00022618"/>
    </source>
</evidence>
<dbReference type="GO" id="GO:0005829">
    <property type="term" value="C:cytosol"/>
    <property type="evidence" value="ECO:0007669"/>
    <property type="project" value="TreeGrafter"/>
</dbReference>
<dbReference type="GO" id="GO:0051225">
    <property type="term" value="P:spindle assembly"/>
    <property type="evidence" value="ECO:0007669"/>
    <property type="project" value="InterPro"/>
</dbReference>
<dbReference type="PANTHER" id="PTHR31570:SF1">
    <property type="entry name" value="HAUS AUGMIN-LIKE COMPLEX SUBUNIT 1"/>
    <property type="match status" value="1"/>
</dbReference>
<dbReference type="OrthoDB" id="5372507at2759"/>
<keyword evidence="7 10" id="KW-0175">Coiled coil</keyword>
<keyword evidence="6" id="KW-0498">Mitosis</keyword>
<feature type="coiled-coil region" evidence="10">
    <location>
        <begin position="289"/>
        <end position="316"/>
    </location>
</feature>
<gene>
    <name evidence="11" type="ORF">B0I36DRAFT_244680</name>
</gene>
<keyword evidence="12" id="KW-1185">Reference proteome</keyword>
<dbReference type="Pfam" id="PF25762">
    <property type="entry name" value="HAUS1"/>
    <property type="match status" value="1"/>
</dbReference>
<reference evidence="11" key="1">
    <citation type="journal article" date="2021" name="Nat. Commun.">
        <title>Genetic determinants of endophytism in the Arabidopsis root mycobiome.</title>
        <authorList>
            <person name="Mesny F."/>
            <person name="Miyauchi S."/>
            <person name="Thiergart T."/>
            <person name="Pickel B."/>
            <person name="Atanasova L."/>
            <person name="Karlsson M."/>
            <person name="Huettel B."/>
            <person name="Barry K.W."/>
            <person name="Haridas S."/>
            <person name="Chen C."/>
            <person name="Bauer D."/>
            <person name="Andreopoulos W."/>
            <person name="Pangilinan J."/>
            <person name="LaButti K."/>
            <person name="Riley R."/>
            <person name="Lipzen A."/>
            <person name="Clum A."/>
            <person name="Drula E."/>
            <person name="Henrissat B."/>
            <person name="Kohler A."/>
            <person name="Grigoriev I.V."/>
            <person name="Martin F.M."/>
            <person name="Hacquard S."/>
        </authorList>
    </citation>
    <scope>NUCLEOTIDE SEQUENCE</scope>
    <source>
        <strain evidence="11">MPI-CAGE-CH-0230</strain>
    </source>
</reference>
<dbReference type="AlphaFoldDB" id="A0A9P9BM96"/>
<keyword evidence="8" id="KW-0206">Cytoskeleton</keyword>
<keyword evidence="4" id="KW-0132">Cell division</keyword>
<evidence type="ECO:0000256" key="9">
    <source>
        <dbReference type="ARBA" id="ARBA00023306"/>
    </source>
</evidence>
<keyword evidence="9" id="KW-0131">Cell cycle</keyword>
<keyword evidence="5" id="KW-0493">Microtubule</keyword>
<dbReference type="GO" id="GO:0005819">
    <property type="term" value="C:spindle"/>
    <property type="evidence" value="ECO:0007669"/>
    <property type="project" value="UniProtKB-SubCell"/>
</dbReference>
<dbReference type="GO" id="GO:0051301">
    <property type="term" value="P:cell division"/>
    <property type="evidence" value="ECO:0007669"/>
    <property type="project" value="UniProtKB-KW"/>
</dbReference>
<dbReference type="GeneID" id="70179624"/>
<comment type="caution">
    <text evidence="11">The sequence shown here is derived from an EMBL/GenBank/DDBJ whole genome shotgun (WGS) entry which is preliminary data.</text>
</comment>
<evidence type="ECO:0000256" key="2">
    <source>
        <dbReference type="ARBA" id="ARBA00005479"/>
    </source>
</evidence>
<evidence type="ECO:0000256" key="3">
    <source>
        <dbReference type="ARBA" id="ARBA00022490"/>
    </source>
</evidence>
<dbReference type="InterPro" id="IPR026243">
    <property type="entry name" value="HAUS1"/>
</dbReference>
<evidence type="ECO:0000256" key="10">
    <source>
        <dbReference type="SAM" id="Coils"/>
    </source>
</evidence>
<dbReference type="EMBL" id="JAGTJQ010000006">
    <property type="protein sequence ID" value="KAH7029378.1"/>
    <property type="molecule type" value="Genomic_DNA"/>
</dbReference>
<name>A0A9P9BM96_9PEZI</name>
<proteinExistence type="inferred from homology"/>
<dbReference type="PANTHER" id="PTHR31570">
    <property type="entry name" value="HAUS AUGMIN-LIKE COMPLEX SUBUNIT 1"/>
    <property type="match status" value="1"/>
</dbReference>